<evidence type="ECO:0000259" key="9">
    <source>
        <dbReference type="PROSITE" id="PS50983"/>
    </source>
</evidence>
<dbReference type="CDD" id="cd01138">
    <property type="entry name" value="FeuA"/>
    <property type="match status" value="1"/>
</dbReference>
<evidence type="ECO:0000256" key="1">
    <source>
        <dbReference type="ARBA" id="ARBA00004193"/>
    </source>
</evidence>
<evidence type="ECO:0000256" key="6">
    <source>
        <dbReference type="ARBA" id="ARBA00023288"/>
    </source>
</evidence>
<keyword evidence="5" id="KW-0564">Palmitate</keyword>
<proteinExistence type="inferred from homology"/>
<keyword evidence="3" id="KW-0813">Transport</keyword>
<dbReference type="InterPro" id="IPR002491">
    <property type="entry name" value="ABC_transptr_periplasmic_BD"/>
</dbReference>
<evidence type="ECO:0000313" key="10">
    <source>
        <dbReference type="EMBL" id="OUM86086.1"/>
    </source>
</evidence>
<feature type="chain" id="PRO_5012215221" evidence="8">
    <location>
        <begin position="33"/>
        <end position="341"/>
    </location>
</feature>
<feature type="compositionally biased region" description="Polar residues" evidence="7">
    <location>
        <begin position="46"/>
        <end position="62"/>
    </location>
</feature>
<dbReference type="PROSITE" id="PS50983">
    <property type="entry name" value="FE_B12_PBP"/>
    <property type="match status" value="1"/>
</dbReference>
<comment type="subcellular location">
    <subcellularLocation>
        <location evidence="1">Cell membrane</location>
        <topology evidence="1">Lipid-anchor</topology>
    </subcellularLocation>
</comment>
<dbReference type="Pfam" id="PF01497">
    <property type="entry name" value="Peripla_BP_2"/>
    <property type="match status" value="1"/>
</dbReference>
<comment type="similarity">
    <text evidence="2">Belongs to the bacterial solute-binding protein 8 family.</text>
</comment>
<keyword evidence="4 8" id="KW-0732">Signal</keyword>
<feature type="domain" description="Fe/B12 periplasmic-binding" evidence="9">
    <location>
        <begin position="81"/>
        <end position="341"/>
    </location>
</feature>
<dbReference type="AlphaFoldDB" id="A0A1Y3PIY0"/>
<dbReference type="Proteomes" id="UP000196475">
    <property type="component" value="Unassembled WGS sequence"/>
</dbReference>
<dbReference type="EMBL" id="LZRT01000094">
    <property type="protein sequence ID" value="OUM86086.1"/>
    <property type="molecule type" value="Genomic_DNA"/>
</dbReference>
<dbReference type="PROSITE" id="PS51257">
    <property type="entry name" value="PROKAR_LIPOPROTEIN"/>
    <property type="match status" value="1"/>
</dbReference>
<keyword evidence="6" id="KW-0449">Lipoprotein</keyword>
<evidence type="ECO:0000256" key="8">
    <source>
        <dbReference type="SAM" id="SignalP"/>
    </source>
</evidence>
<protein>
    <submittedName>
        <fullName evidence="10">ABC transporter substrate-binding protein</fullName>
    </submittedName>
</protein>
<dbReference type="PANTHER" id="PTHR30532:SF29">
    <property type="entry name" value="FE(3+) DICITRATE-BINDING PERIPLASMIC PROTEIN"/>
    <property type="match status" value="1"/>
</dbReference>
<evidence type="ECO:0000256" key="5">
    <source>
        <dbReference type="ARBA" id="ARBA00023139"/>
    </source>
</evidence>
<dbReference type="PANTHER" id="PTHR30532">
    <property type="entry name" value="IRON III DICITRATE-BINDING PERIPLASMIC PROTEIN"/>
    <property type="match status" value="1"/>
</dbReference>
<dbReference type="InterPro" id="IPR051313">
    <property type="entry name" value="Bact_iron-sidero_bind"/>
</dbReference>
<evidence type="ECO:0000256" key="3">
    <source>
        <dbReference type="ARBA" id="ARBA00022448"/>
    </source>
</evidence>
<name>A0A1Y3PIY0_9BACI</name>
<sequence>MRRDPSRLRRRMKTAFILILAFVFAFAVTACGQGPTGPAESGGEKGQNQQATEEKNSGNANGTGKVMTDALGHQVTIPANPQRILATYLEDHLLSLGVKPVAQWMVANGKQEYLQSEGLEGIPTISYNLPLEEVLSFNPDLIIIGSSTLVQNGMYEQYGKIAPTFVLGDDLVKDWRKTLTKIGELLGREEQAQKVLQEYDAKVEETKKKIAPILKGKKVATLWLVQKSFFIVDKSMACGSVLYGDLGLQPPELVLNLPKDDNASWKPVTLEKLAELDADYIFLVNSDGPGGKEVLDQPIWKNLPAVKENRVYELSSSSSWLYSGAIAGRQVMDDLVRLLTK</sequence>
<dbReference type="GO" id="GO:1901678">
    <property type="term" value="P:iron coordination entity transport"/>
    <property type="evidence" value="ECO:0007669"/>
    <property type="project" value="UniProtKB-ARBA"/>
</dbReference>
<evidence type="ECO:0000256" key="7">
    <source>
        <dbReference type="SAM" id="MobiDB-lite"/>
    </source>
</evidence>
<evidence type="ECO:0000256" key="4">
    <source>
        <dbReference type="ARBA" id="ARBA00022729"/>
    </source>
</evidence>
<feature type="signal peptide" evidence="8">
    <location>
        <begin position="1"/>
        <end position="32"/>
    </location>
</feature>
<dbReference type="GO" id="GO:0030288">
    <property type="term" value="C:outer membrane-bounded periplasmic space"/>
    <property type="evidence" value="ECO:0007669"/>
    <property type="project" value="TreeGrafter"/>
</dbReference>
<gene>
    <name evidence="10" type="ORF">BAA01_01770</name>
</gene>
<reference evidence="11" key="1">
    <citation type="submission" date="2016-06" db="EMBL/GenBank/DDBJ databases">
        <authorList>
            <person name="Nascimento L."/>
            <person name="Pereira R.V."/>
            <person name="Martins L.F."/>
            <person name="Quaggio R.B."/>
            <person name="Silva A.M."/>
            <person name="Setubal J.C."/>
        </authorList>
    </citation>
    <scope>NUCLEOTIDE SEQUENCE [LARGE SCALE GENOMIC DNA]</scope>
</reference>
<dbReference type="GO" id="GO:0005886">
    <property type="term" value="C:plasma membrane"/>
    <property type="evidence" value="ECO:0007669"/>
    <property type="project" value="UniProtKB-SubCell"/>
</dbReference>
<dbReference type="SUPFAM" id="SSF53807">
    <property type="entry name" value="Helical backbone' metal receptor"/>
    <property type="match status" value="1"/>
</dbReference>
<feature type="region of interest" description="Disordered" evidence="7">
    <location>
        <begin position="35"/>
        <end position="65"/>
    </location>
</feature>
<comment type="caution">
    <text evidence="10">The sequence shown here is derived from an EMBL/GenBank/DDBJ whole genome shotgun (WGS) entry which is preliminary data.</text>
</comment>
<organism evidence="10 11">
    <name type="scientific">Bacillus thermozeamaize</name>
    <dbReference type="NCBI Taxonomy" id="230954"/>
    <lineage>
        <taxon>Bacteria</taxon>
        <taxon>Bacillati</taxon>
        <taxon>Bacillota</taxon>
        <taxon>Bacilli</taxon>
        <taxon>Bacillales</taxon>
        <taxon>Bacillaceae</taxon>
        <taxon>Bacillus</taxon>
    </lineage>
</organism>
<evidence type="ECO:0000313" key="11">
    <source>
        <dbReference type="Proteomes" id="UP000196475"/>
    </source>
</evidence>
<dbReference type="Gene3D" id="3.40.50.1980">
    <property type="entry name" value="Nitrogenase molybdenum iron protein domain"/>
    <property type="match status" value="2"/>
</dbReference>
<evidence type="ECO:0000256" key="2">
    <source>
        <dbReference type="ARBA" id="ARBA00008814"/>
    </source>
</evidence>
<accession>A0A1Y3PIY0</accession>